<protein>
    <submittedName>
        <fullName evidence="2">Uncharacterized protein</fullName>
    </submittedName>
</protein>
<name>A0A2T7BDM9_9BACT</name>
<keyword evidence="1" id="KW-1133">Transmembrane helix</keyword>
<dbReference type="OrthoDB" id="680593at2"/>
<proteinExistence type="predicted"/>
<dbReference type="RefSeq" id="WP_108688929.1">
    <property type="nucleotide sequence ID" value="NZ_QCYK01000003.1"/>
</dbReference>
<evidence type="ECO:0000313" key="3">
    <source>
        <dbReference type="Proteomes" id="UP000244450"/>
    </source>
</evidence>
<evidence type="ECO:0000256" key="1">
    <source>
        <dbReference type="SAM" id="Phobius"/>
    </source>
</evidence>
<comment type="caution">
    <text evidence="2">The sequence shown here is derived from an EMBL/GenBank/DDBJ whole genome shotgun (WGS) entry which is preliminary data.</text>
</comment>
<organism evidence="2 3">
    <name type="scientific">Chitinophaga parva</name>
    <dbReference type="NCBI Taxonomy" id="2169414"/>
    <lineage>
        <taxon>Bacteria</taxon>
        <taxon>Pseudomonadati</taxon>
        <taxon>Bacteroidota</taxon>
        <taxon>Chitinophagia</taxon>
        <taxon>Chitinophagales</taxon>
        <taxon>Chitinophagaceae</taxon>
        <taxon>Chitinophaga</taxon>
    </lineage>
</organism>
<keyword evidence="1" id="KW-0812">Transmembrane</keyword>
<evidence type="ECO:0000313" key="2">
    <source>
        <dbReference type="EMBL" id="PUZ23185.1"/>
    </source>
</evidence>
<reference evidence="2 3" key="1">
    <citation type="submission" date="2018-04" db="EMBL/GenBank/DDBJ databases">
        <title>Chitinophaga fuyangensis sp. nov., isolated from soil in a chemical factory.</title>
        <authorList>
            <person name="Chen K."/>
        </authorList>
    </citation>
    <scope>NUCLEOTIDE SEQUENCE [LARGE SCALE GENOMIC DNA]</scope>
    <source>
        <strain evidence="2 3">LY-1</strain>
    </source>
</reference>
<accession>A0A2T7BDM9</accession>
<dbReference type="EMBL" id="QCYK01000003">
    <property type="protein sequence ID" value="PUZ23185.1"/>
    <property type="molecule type" value="Genomic_DNA"/>
</dbReference>
<gene>
    <name evidence="2" type="ORF">DCC81_22580</name>
</gene>
<feature type="transmembrane region" description="Helical" evidence="1">
    <location>
        <begin position="31"/>
        <end position="53"/>
    </location>
</feature>
<keyword evidence="3" id="KW-1185">Reference proteome</keyword>
<keyword evidence="1" id="KW-0472">Membrane</keyword>
<dbReference type="AlphaFoldDB" id="A0A2T7BDM9"/>
<sequence length="67" mass="7463">MRKWTLITFVVGGVMAAMAAAAGFLHLPGFQFFMMTGFVGYLLVMSATAVYLITLLRDWSREIEGQQ</sequence>
<dbReference type="Proteomes" id="UP000244450">
    <property type="component" value="Unassembled WGS sequence"/>
</dbReference>